<dbReference type="HAMAP" id="MF_01416">
    <property type="entry name" value="ATP_synth_delta_bact"/>
    <property type="match status" value="1"/>
</dbReference>
<dbReference type="RefSeq" id="WP_172106242.1">
    <property type="nucleotide sequence ID" value="NZ_CP038017.1"/>
</dbReference>
<evidence type="ECO:0000313" key="9">
    <source>
        <dbReference type="EMBL" id="QIV93980.1"/>
    </source>
</evidence>
<dbReference type="PRINTS" id="PR00125">
    <property type="entry name" value="ATPASEDELTA"/>
</dbReference>
<evidence type="ECO:0000313" key="10">
    <source>
        <dbReference type="Proteomes" id="UP000503320"/>
    </source>
</evidence>
<keyword evidence="5 8" id="KW-0472">Membrane</keyword>
<dbReference type="GO" id="GO:0045259">
    <property type="term" value="C:proton-transporting ATP synthase complex"/>
    <property type="evidence" value="ECO:0007669"/>
    <property type="project" value="UniProtKB-KW"/>
</dbReference>
<accession>A0A6M3HSE5</accession>
<keyword evidence="2 8" id="KW-0813">Transport</keyword>
<dbReference type="InterPro" id="IPR020781">
    <property type="entry name" value="ATPase_OSCP/d_CS"/>
</dbReference>
<dbReference type="SUPFAM" id="SSF47928">
    <property type="entry name" value="N-terminal domain of the delta subunit of the F1F0-ATP synthase"/>
    <property type="match status" value="1"/>
</dbReference>
<protein>
    <recommendedName>
        <fullName evidence="8">ATP synthase subunit delta</fullName>
    </recommendedName>
    <alternativeName>
        <fullName evidence="8">ATP synthase F(1) sector subunit delta</fullName>
    </alternativeName>
    <alternativeName>
        <fullName evidence="8">F-type ATPase subunit delta</fullName>
        <shortName evidence="8">F-ATPase subunit delta</shortName>
    </alternativeName>
</protein>
<keyword evidence="8" id="KW-1003">Cell membrane</keyword>
<keyword evidence="6 8" id="KW-0139">CF(1)</keyword>
<dbReference type="InterPro" id="IPR000711">
    <property type="entry name" value="ATPase_OSCP/dsu"/>
</dbReference>
<evidence type="ECO:0000256" key="5">
    <source>
        <dbReference type="ARBA" id="ARBA00023136"/>
    </source>
</evidence>
<dbReference type="PANTHER" id="PTHR11910">
    <property type="entry name" value="ATP SYNTHASE DELTA CHAIN"/>
    <property type="match status" value="1"/>
</dbReference>
<proteinExistence type="inferred from homology"/>
<dbReference type="EMBL" id="CP038017">
    <property type="protein sequence ID" value="QIV93980.1"/>
    <property type="molecule type" value="Genomic_DNA"/>
</dbReference>
<dbReference type="Proteomes" id="UP000503320">
    <property type="component" value="Chromosome"/>
</dbReference>
<dbReference type="AlphaFoldDB" id="A0A6M3HSE5"/>
<dbReference type="Gene3D" id="1.10.520.20">
    <property type="entry name" value="N-terminal domain of the delta subunit of the F1F0-ATP synthase"/>
    <property type="match status" value="1"/>
</dbReference>
<keyword evidence="10" id="KW-1185">Reference proteome</keyword>
<comment type="function">
    <text evidence="8">This protein is part of the stalk that links CF(0) to CF(1). It either transmits conformational changes from CF(0) to CF(1) or is implicated in proton conduction.</text>
</comment>
<comment type="subcellular location">
    <subcellularLocation>
        <location evidence="8">Cell membrane</location>
        <topology evidence="8">Peripheral membrane protein</topology>
    </subcellularLocation>
    <subcellularLocation>
        <location evidence="1">Membrane</location>
    </subcellularLocation>
</comment>
<dbReference type="NCBIfam" id="TIGR01145">
    <property type="entry name" value="ATP_synt_delta"/>
    <property type="match status" value="1"/>
</dbReference>
<comment type="function">
    <text evidence="8">F(1)F(0) ATP synthase produces ATP from ADP in the presence of a proton or sodium gradient. F-type ATPases consist of two structural domains, F(1) containing the extramembraneous catalytic core and F(0) containing the membrane proton channel, linked together by a central stalk and a peripheral stalk. During catalysis, ATP synthesis in the catalytic domain of F(1) is coupled via a rotary mechanism of the central stalk subunits to proton translocation.</text>
</comment>
<evidence type="ECO:0000256" key="4">
    <source>
        <dbReference type="ARBA" id="ARBA00023065"/>
    </source>
</evidence>
<sequence length="174" mass="19228">MADLSVIAKPYAKAAFEFANENSLSQEWSMLLKTFSKLVQDDSMQSIIISPIFSQSEIVEVLKSQLNENFYNFLTLIAQNKKLMVLPLISEQFELFKNAQNNSKVAKVTLAYATDKDLLNSLKASLEKKFGCSMSLEVEINPAIVGGAIVRVGDTVIDSSVSGRLEKLKSILLS</sequence>
<keyword evidence="3 8" id="KW-0375">Hydrogen ion transport</keyword>
<reference evidence="9 10" key="1">
    <citation type="submission" date="2019-03" db="EMBL/GenBank/DDBJ databases">
        <title>Complete Genome Sequence of Allofrancisella frigidaquae Strain SYSU 10HL1970 Isolated from Water-Cooling Systems in China.</title>
        <authorList>
            <person name="Ohrman C."/>
            <person name="Uneklint I."/>
            <person name="Sjodin A."/>
        </authorList>
    </citation>
    <scope>NUCLEOTIDE SEQUENCE [LARGE SCALE GENOMIC DNA]</scope>
    <source>
        <strain evidence="9 10">SYSU 10HL1970</strain>
    </source>
</reference>
<evidence type="ECO:0000256" key="3">
    <source>
        <dbReference type="ARBA" id="ARBA00022781"/>
    </source>
</evidence>
<evidence type="ECO:0000256" key="1">
    <source>
        <dbReference type="ARBA" id="ARBA00004370"/>
    </source>
</evidence>
<evidence type="ECO:0000256" key="6">
    <source>
        <dbReference type="ARBA" id="ARBA00023196"/>
    </source>
</evidence>
<evidence type="ECO:0000256" key="7">
    <source>
        <dbReference type="ARBA" id="ARBA00023310"/>
    </source>
</evidence>
<keyword evidence="4 8" id="KW-0406">Ion transport</keyword>
<dbReference type="Pfam" id="PF00213">
    <property type="entry name" value="OSCP"/>
    <property type="match status" value="1"/>
</dbReference>
<keyword evidence="7 8" id="KW-0066">ATP synthesis</keyword>
<dbReference type="NCBIfam" id="NF004402">
    <property type="entry name" value="PRK05758.2-2"/>
    <property type="match status" value="1"/>
</dbReference>
<evidence type="ECO:0000256" key="2">
    <source>
        <dbReference type="ARBA" id="ARBA00022448"/>
    </source>
</evidence>
<gene>
    <name evidence="8" type="primary">atpH</name>
    <name evidence="9" type="ORF">E3E15_00840</name>
</gene>
<evidence type="ECO:0000256" key="8">
    <source>
        <dbReference type="HAMAP-Rule" id="MF_01416"/>
    </source>
</evidence>
<dbReference type="GO" id="GO:0046933">
    <property type="term" value="F:proton-transporting ATP synthase activity, rotational mechanism"/>
    <property type="evidence" value="ECO:0007669"/>
    <property type="project" value="UniProtKB-UniRule"/>
</dbReference>
<dbReference type="KEGG" id="afri:E3E15_00840"/>
<comment type="similarity">
    <text evidence="8">Belongs to the ATPase delta chain family.</text>
</comment>
<dbReference type="InterPro" id="IPR026015">
    <property type="entry name" value="ATP_synth_OSCP/delta_N_sf"/>
</dbReference>
<organism evidence="9 10">
    <name type="scientific">Allofrancisella frigidaquae</name>
    <dbReference type="NCBI Taxonomy" id="1085644"/>
    <lineage>
        <taxon>Bacteria</taxon>
        <taxon>Pseudomonadati</taxon>
        <taxon>Pseudomonadota</taxon>
        <taxon>Gammaproteobacteria</taxon>
        <taxon>Thiotrichales</taxon>
        <taxon>Francisellaceae</taxon>
        <taxon>Allofrancisella</taxon>
    </lineage>
</organism>
<dbReference type="PROSITE" id="PS00389">
    <property type="entry name" value="ATPASE_DELTA"/>
    <property type="match status" value="1"/>
</dbReference>
<name>A0A6M3HSE5_9GAMM</name>
<dbReference type="GO" id="GO:0005886">
    <property type="term" value="C:plasma membrane"/>
    <property type="evidence" value="ECO:0007669"/>
    <property type="project" value="UniProtKB-SubCell"/>
</dbReference>